<evidence type="ECO:0000313" key="3">
    <source>
        <dbReference type="Proteomes" id="UP000232688"/>
    </source>
</evidence>
<evidence type="ECO:0000313" key="4">
    <source>
        <dbReference type="Proteomes" id="UP000232722"/>
    </source>
</evidence>
<evidence type="ECO:0000313" key="2">
    <source>
        <dbReference type="EMBL" id="PKC68111.1"/>
    </source>
</evidence>
<reference evidence="1 4" key="1">
    <citation type="submission" date="2016-04" db="EMBL/GenBank/DDBJ databases">
        <title>Genome analyses suggest a sexual origin of heterokaryosis in a supposedly ancient asexual fungus.</title>
        <authorList>
            <person name="Ropars J."/>
            <person name="Sedzielewska K."/>
            <person name="Noel J."/>
            <person name="Charron P."/>
            <person name="Farinelli L."/>
            <person name="Marton T."/>
            <person name="Kruger M."/>
            <person name="Pelin A."/>
            <person name="Brachmann A."/>
            <person name="Corradi N."/>
        </authorList>
    </citation>
    <scope>NUCLEOTIDE SEQUENCE [LARGE SCALE GENOMIC DNA]</scope>
    <source>
        <strain evidence="1 4">A5</strain>
    </source>
</reference>
<reference evidence="2 3" key="3">
    <citation type="submission" date="2017-10" db="EMBL/GenBank/DDBJ databases">
        <title>Extensive intraspecific genome diversity in a model arbuscular mycorrhizal fungus.</title>
        <authorList>
            <person name="Chen E.C.H."/>
            <person name="Morin E."/>
            <person name="Baudet D."/>
            <person name="Noel J."/>
            <person name="Ndikumana S."/>
            <person name="Charron P."/>
            <person name="St-Onge C."/>
            <person name="Giorgi J."/>
            <person name="Grigoriev I.V."/>
            <person name="Roux C."/>
            <person name="Martin F.M."/>
            <person name="Corradi N."/>
        </authorList>
    </citation>
    <scope>NUCLEOTIDE SEQUENCE [LARGE SCALE GENOMIC DNA]</scope>
    <source>
        <strain evidence="2 3">A1</strain>
    </source>
</reference>
<dbReference type="EMBL" id="LLXJ01000028">
    <property type="protein sequence ID" value="PKC17033.1"/>
    <property type="molecule type" value="Genomic_DNA"/>
</dbReference>
<name>A0A2I1EBV0_9GLOM</name>
<reference evidence="1 4" key="2">
    <citation type="submission" date="2017-09" db="EMBL/GenBank/DDBJ databases">
        <title>Extensive intraspecific genome diversity in a model arbuscular mycorrhizal fungus.</title>
        <authorList>
            <person name="Chen E.C."/>
            <person name="Morin E."/>
            <person name="Beaudet D."/>
            <person name="Noel J."/>
            <person name="Ndikumana S."/>
            <person name="Charron P."/>
            <person name="St-Onge C."/>
            <person name="Giorgi J."/>
            <person name="Grigoriev I.V."/>
            <person name="Roux C."/>
            <person name="Martin F.M."/>
            <person name="Corradi N."/>
        </authorList>
    </citation>
    <scope>NUCLEOTIDE SEQUENCE [LARGE SCALE GENOMIC DNA]</scope>
    <source>
        <strain evidence="1 4">A5</strain>
    </source>
</reference>
<dbReference type="EMBL" id="LLXH01000351">
    <property type="protein sequence ID" value="PKC68111.1"/>
    <property type="molecule type" value="Genomic_DNA"/>
</dbReference>
<organism evidence="1 4">
    <name type="scientific">Rhizophagus irregularis</name>
    <dbReference type="NCBI Taxonomy" id="588596"/>
    <lineage>
        <taxon>Eukaryota</taxon>
        <taxon>Fungi</taxon>
        <taxon>Fungi incertae sedis</taxon>
        <taxon>Mucoromycota</taxon>
        <taxon>Glomeromycotina</taxon>
        <taxon>Glomeromycetes</taxon>
        <taxon>Glomerales</taxon>
        <taxon>Glomeraceae</taxon>
        <taxon>Rhizophagus</taxon>
    </lineage>
</organism>
<accession>A0A2I1EBV0</accession>
<gene>
    <name evidence="2" type="ORF">RhiirA1_457639</name>
    <name evidence="1" type="ORF">RhiirA5_406407</name>
</gene>
<dbReference type="OrthoDB" id="2389576at2759"/>
<comment type="caution">
    <text evidence="1">The sequence shown here is derived from an EMBL/GenBank/DDBJ whole genome shotgun (WGS) entry which is preliminary data.</text>
</comment>
<dbReference type="Proteomes" id="UP000232688">
    <property type="component" value="Unassembled WGS sequence"/>
</dbReference>
<dbReference type="VEuPathDB" id="FungiDB:RhiirA1_457639"/>
<reference evidence="2 3" key="4">
    <citation type="submission" date="2017-10" db="EMBL/GenBank/DDBJ databases">
        <title>Genome analyses suggest a sexual origin of heterokaryosis in a supposedly ancient asexual fungus.</title>
        <authorList>
            <person name="Corradi N."/>
            <person name="Sedzielewska K."/>
            <person name="Noel J."/>
            <person name="Charron P."/>
            <person name="Farinelli L."/>
            <person name="Marton T."/>
            <person name="Kruger M."/>
            <person name="Pelin A."/>
            <person name="Brachmann A."/>
            <person name="Corradi N."/>
        </authorList>
    </citation>
    <scope>NUCLEOTIDE SEQUENCE [LARGE SCALE GENOMIC DNA]</scope>
    <source>
        <strain evidence="2 3">A1</strain>
    </source>
</reference>
<proteinExistence type="predicted"/>
<dbReference type="Proteomes" id="UP000232722">
    <property type="component" value="Unassembled WGS sequence"/>
</dbReference>
<protein>
    <submittedName>
        <fullName evidence="1">Uncharacterized protein</fullName>
    </submittedName>
</protein>
<evidence type="ECO:0000313" key="1">
    <source>
        <dbReference type="EMBL" id="PKC17033.1"/>
    </source>
</evidence>
<sequence>MLLAQKKSRPYPKTINDATRLFSGLADFNFEPGYNDHMYFQYLSNNKNDISLLEAYHPEEIYSKYIVRVSEKGFTVIDHSSKVYGLLDTHECIDGNLSFHLVLDIDARQKSDPMNPELPP</sequence>
<dbReference type="VEuPathDB" id="FungiDB:FUN_005697"/>
<dbReference type="AlphaFoldDB" id="A0A2I1EBV0"/>